<sequence>MESLAMRKYLLTFALVGVVAAAAVSAQNCGCAPDLCCSQHGYCGTGDDYCGTGCKEGPCYSTTPTGGASVDSIVTPEFFDGIINQAGADCVGKKFYTRQAFLSALDSYPDFGKLGSDVDSKREIAAFFAHTTHETEHFCYTEEIDKSNIYCNPNIPEYPCAAGKSYHGRGPIQLTWNDNYGKAGKALNLDLLNNPETVATDPVVSFKTALWYWMVAVRPVVNQGFGATINAINGPVECGGKEPEKVQRRIGFYTDYCSKLGVDPGANLSC</sequence>
<dbReference type="InterPro" id="IPR001002">
    <property type="entry name" value="Chitin-bd_1"/>
</dbReference>
<dbReference type="EMBL" id="AWWV01008943">
    <property type="protein sequence ID" value="OMO88696.1"/>
    <property type="molecule type" value="Genomic_DNA"/>
</dbReference>
<evidence type="ECO:0000256" key="15">
    <source>
        <dbReference type="PROSITE-ProRule" id="PRU00261"/>
    </source>
</evidence>
<evidence type="ECO:0000256" key="1">
    <source>
        <dbReference type="ARBA" id="ARBA00000822"/>
    </source>
</evidence>
<gene>
    <name evidence="18" type="ORF">CCACVL1_08254</name>
</gene>
<dbReference type="Pfam" id="PF00187">
    <property type="entry name" value="Chitin_bind_1"/>
    <property type="match status" value="1"/>
</dbReference>
<evidence type="ECO:0000259" key="17">
    <source>
        <dbReference type="PROSITE" id="PS50941"/>
    </source>
</evidence>
<dbReference type="SUPFAM" id="SSF57016">
    <property type="entry name" value="Plant lectins/antimicrobial peptides"/>
    <property type="match status" value="1"/>
</dbReference>
<proteinExistence type="inferred from homology"/>
<dbReference type="FunFam" id="1.10.530.10:FF:000052">
    <property type="entry name" value="Endochitinase PR4"/>
    <property type="match status" value="1"/>
</dbReference>
<keyword evidence="8" id="KW-0146">Chitin degradation</keyword>
<accession>A0A1R3J1N9</accession>
<keyword evidence="10" id="KW-0119">Carbohydrate metabolism</keyword>
<feature type="disulfide bond" evidence="14 15">
    <location>
        <begin position="36"/>
        <end position="50"/>
    </location>
</feature>
<reference evidence="18 19" key="1">
    <citation type="submission" date="2013-09" db="EMBL/GenBank/DDBJ databases">
        <title>Corchorus capsularis genome sequencing.</title>
        <authorList>
            <person name="Alam M."/>
            <person name="Haque M.S."/>
            <person name="Islam M.S."/>
            <person name="Emdad E.M."/>
            <person name="Islam M.M."/>
            <person name="Ahmed B."/>
            <person name="Halim A."/>
            <person name="Hossen Q.M.M."/>
            <person name="Hossain M.Z."/>
            <person name="Ahmed R."/>
            <person name="Khan M.M."/>
            <person name="Islam R."/>
            <person name="Rashid M.M."/>
            <person name="Khan S.A."/>
            <person name="Rahman M.S."/>
            <person name="Alam M."/>
        </authorList>
    </citation>
    <scope>NUCLEOTIDE SEQUENCE [LARGE SCALE GENOMIC DNA]</scope>
    <source>
        <strain evidence="19">cv. CVL-1</strain>
        <tissue evidence="18">Whole seedling</tissue>
    </source>
</reference>
<evidence type="ECO:0000256" key="11">
    <source>
        <dbReference type="ARBA" id="ARBA00023295"/>
    </source>
</evidence>
<keyword evidence="7" id="KW-0611">Plant defense</keyword>
<feature type="signal peptide" evidence="16">
    <location>
        <begin position="1"/>
        <end position="26"/>
    </location>
</feature>
<dbReference type="GO" id="GO:0000272">
    <property type="term" value="P:polysaccharide catabolic process"/>
    <property type="evidence" value="ECO:0007669"/>
    <property type="project" value="UniProtKB-KW"/>
</dbReference>
<dbReference type="PROSITE" id="PS00773">
    <property type="entry name" value="CHITINASE_19_1"/>
    <property type="match status" value="1"/>
</dbReference>
<dbReference type="GO" id="GO:0008843">
    <property type="term" value="F:endochitinase activity"/>
    <property type="evidence" value="ECO:0007669"/>
    <property type="project" value="UniProtKB-EC"/>
</dbReference>
<keyword evidence="19" id="KW-1185">Reference proteome</keyword>
<feature type="disulfide bond" evidence="14">
    <location>
        <begin position="238"/>
        <end position="270"/>
    </location>
</feature>
<keyword evidence="4 15" id="KW-0147">Chitin-binding</keyword>
<comment type="similarity">
    <text evidence="2">Belongs to the glycosyl hydrolase 19 family. Chitinase class I subfamily.</text>
</comment>
<dbReference type="PROSITE" id="PS50941">
    <property type="entry name" value="CHIT_BIND_I_2"/>
    <property type="match status" value="1"/>
</dbReference>
<feature type="domain" description="Chitin-binding type-1" evidence="17">
    <location>
        <begin position="26"/>
        <end position="61"/>
    </location>
</feature>
<dbReference type="CDD" id="cd00035">
    <property type="entry name" value="ChtBD1"/>
    <property type="match status" value="1"/>
</dbReference>
<organism evidence="18 19">
    <name type="scientific">Corchorus capsularis</name>
    <name type="common">Jute</name>
    <dbReference type="NCBI Taxonomy" id="210143"/>
    <lineage>
        <taxon>Eukaryota</taxon>
        <taxon>Viridiplantae</taxon>
        <taxon>Streptophyta</taxon>
        <taxon>Embryophyta</taxon>
        <taxon>Tracheophyta</taxon>
        <taxon>Spermatophyta</taxon>
        <taxon>Magnoliopsida</taxon>
        <taxon>eudicotyledons</taxon>
        <taxon>Gunneridae</taxon>
        <taxon>Pentapetalae</taxon>
        <taxon>rosids</taxon>
        <taxon>malvids</taxon>
        <taxon>Malvales</taxon>
        <taxon>Malvaceae</taxon>
        <taxon>Grewioideae</taxon>
        <taxon>Apeibeae</taxon>
        <taxon>Corchorus</taxon>
    </lineage>
</organism>
<keyword evidence="5 16" id="KW-0732">Signal</keyword>
<dbReference type="InterPro" id="IPR023346">
    <property type="entry name" value="Lysozyme-like_dom_sf"/>
</dbReference>
<dbReference type="Gene3D" id="1.10.530.10">
    <property type="match status" value="1"/>
</dbReference>
<dbReference type="OrthoDB" id="5985073at2759"/>
<evidence type="ECO:0000313" key="19">
    <source>
        <dbReference type="Proteomes" id="UP000188268"/>
    </source>
</evidence>
<dbReference type="InterPro" id="IPR036861">
    <property type="entry name" value="Endochitinase-like_sf"/>
</dbReference>
<dbReference type="Proteomes" id="UP000188268">
    <property type="component" value="Unassembled WGS sequence"/>
</dbReference>
<dbReference type="FunFam" id="3.30.60.10:FF:000003">
    <property type="entry name" value="Class IV chitinase"/>
    <property type="match status" value="1"/>
</dbReference>
<dbReference type="Gene3D" id="3.30.60.10">
    <property type="entry name" value="Endochitinase-like"/>
    <property type="match status" value="1"/>
</dbReference>
<dbReference type="PANTHER" id="PTHR22595:SF197">
    <property type="entry name" value="CHITINASE FAMILY PROTEIN"/>
    <property type="match status" value="1"/>
</dbReference>
<keyword evidence="12" id="KW-0624">Polysaccharide degradation</keyword>
<dbReference type="GO" id="GO:0006032">
    <property type="term" value="P:chitin catabolic process"/>
    <property type="evidence" value="ECO:0007669"/>
    <property type="project" value="UniProtKB-KW"/>
</dbReference>
<evidence type="ECO:0000256" key="3">
    <source>
        <dbReference type="ARBA" id="ARBA00012729"/>
    </source>
</evidence>
<dbReference type="InterPro" id="IPR018371">
    <property type="entry name" value="Chitin-binding_1_CS"/>
</dbReference>
<dbReference type="Gene3D" id="3.30.20.10">
    <property type="entry name" value="Endochitinase, domain 2"/>
    <property type="match status" value="1"/>
</dbReference>
<comment type="catalytic activity">
    <reaction evidence="1">
        <text>Random endo-hydrolysis of N-acetyl-beta-D-glucosaminide (1-&gt;4)-beta-linkages in chitin and chitodextrins.</text>
        <dbReference type="EC" id="3.2.1.14"/>
    </reaction>
</comment>
<dbReference type="SUPFAM" id="SSF53955">
    <property type="entry name" value="Lysozyme-like"/>
    <property type="match status" value="1"/>
</dbReference>
<dbReference type="GO" id="GO:0016998">
    <property type="term" value="P:cell wall macromolecule catabolic process"/>
    <property type="evidence" value="ECO:0007669"/>
    <property type="project" value="InterPro"/>
</dbReference>
<keyword evidence="6 18" id="KW-0378">Hydrolase</keyword>
<name>A0A1R3J1N9_COCAP</name>
<dbReference type="Gramene" id="OMO88696">
    <property type="protein sequence ID" value="OMO88696"/>
    <property type="gene ID" value="CCACVL1_08254"/>
</dbReference>
<keyword evidence="11" id="KW-0326">Glycosidase</keyword>
<comment type="caution">
    <text evidence="15">Lacks conserved residue(s) required for the propagation of feature annotation.</text>
</comment>
<dbReference type="AlphaFoldDB" id="A0A1R3J1N9"/>
<evidence type="ECO:0000256" key="16">
    <source>
        <dbReference type="SAM" id="SignalP"/>
    </source>
</evidence>
<dbReference type="GO" id="GO:0008061">
    <property type="term" value="F:chitin binding"/>
    <property type="evidence" value="ECO:0007669"/>
    <property type="project" value="UniProtKB-UniRule"/>
</dbReference>
<evidence type="ECO:0000256" key="9">
    <source>
        <dbReference type="ARBA" id="ARBA00023157"/>
    </source>
</evidence>
<comment type="caution">
    <text evidence="18">The sequence shown here is derived from an EMBL/GenBank/DDBJ whole genome shotgun (WGS) entry which is preliminary data.</text>
</comment>
<evidence type="ECO:0000256" key="4">
    <source>
        <dbReference type="ARBA" id="ARBA00022669"/>
    </source>
</evidence>
<evidence type="ECO:0000256" key="7">
    <source>
        <dbReference type="ARBA" id="ARBA00022821"/>
    </source>
</evidence>
<evidence type="ECO:0000256" key="12">
    <source>
        <dbReference type="ARBA" id="ARBA00023326"/>
    </source>
</evidence>
<evidence type="ECO:0000256" key="6">
    <source>
        <dbReference type="ARBA" id="ARBA00022801"/>
    </source>
</evidence>
<dbReference type="OMA" id="EHFCYTE"/>
<evidence type="ECO:0000256" key="13">
    <source>
        <dbReference type="PIRSR" id="PIRSR001060-1"/>
    </source>
</evidence>
<dbReference type="EC" id="3.2.1.14" evidence="3"/>
<evidence type="ECO:0000256" key="14">
    <source>
        <dbReference type="PIRSR" id="PIRSR001060-2"/>
    </source>
</evidence>
<dbReference type="InterPro" id="IPR000726">
    <property type="entry name" value="Glyco_hydro_19_cat"/>
</dbReference>
<evidence type="ECO:0000256" key="5">
    <source>
        <dbReference type="ARBA" id="ARBA00022729"/>
    </source>
</evidence>
<dbReference type="CDD" id="cd00325">
    <property type="entry name" value="chitinase_GH19"/>
    <property type="match status" value="1"/>
</dbReference>
<evidence type="ECO:0000256" key="2">
    <source>
        <dbReference type="ARBA" id="ARBA00009373"/>
    </source>
</evidence>
<dbReference type="FunFam" id="3.30.20.10:FF:000001">
    <property type="entry name" value="Endochitinase (Chitinase)"/>
    <property type="match status" value="1"/>
</dbReference>
<dbReference type="SMART" id="SM00270">
    <property type="entry name" value="ChtBD1"/>
    <property type="match status" value="1"/>
</dbReference>
<feature type="disulfide bond" evidence="14 15">
    <location>
        <begin position="31"/>
        <end position="43"/>
    </location>
</feature>
<feature type="disulfide bond" evidence="14">
    <location>
        <begin position="151"/>
        <end position="160"/>
    </location>
</feature>
<dbReference type="Pfam" id="PF00182">
    <property type="entry name" value="Glyco_hydro_19"/>
    <property type="match status" value="2"/>
</dbReference>
<dbReference type="PROSITE" id="PS00774">
    <property type="entry name" value="CHITINASE_19_2"/>
    <property type="match status" value="1"/>
</dbReference>
<evidence type="ECO:0000256" key="10">
    <source>
        <dbReference type="ARBA" id="ARBA00023277"/>
    </source>
</evidence>
<keyword evidence="9 14" id="KW-1015">Disulfide bond</keyword>
<evidence type="ECO:0000256" key="8">
    <source>
        <dbReference type="ARBA" id="ARBA00023024"/>
    </source>
</evidence>
<dbReference type="PANTHER" id="PTHR22595">
    <property type="entry name" value="CHITINASE-RELATED"/>
    <property type="match status" value="1"/>
</dbReference>
<feature type="active site" description="Proton donor" evidence="13">
    <location>
        <position position="134"/>
    </location>
</feature>
<dbReference type="InterPro" id="IPR016283">
    <property type="entry name" value="Glyco_hydro_19"/>
</dbReference>
<dbReference type="GO" id="GO:0006952">
    <property type="term" value="P:defense response"/>
    <property type="evidence" value="ECO:0007669"/>
    <property type="project" value="UniProtKB-KW"/>
</dbReference>
<feature type="disulfide bond" evidence="14">
    <location>
        <begin position="90"/>
        <end position="139"/>
    </location>
</feature>
<protein>
    <recommendedName>
        <fullName evidence="3">chitinase</fullName>
        <ecNumber evidence="3">3.2.1.14</ecNumber>
    </recommendedName>
</protein>
<dbReference type="PROSITE" id="PS00026">
    <property type="entry name" value="CHIT_BIND_I_1"/>
    <property type="match status" value="1"/>
</dbReference>
<feature type="chain" id="PRO_5012141958" description="chitinase" evidence="16">
    <location>
        <begin position="27"/>
        <end position="270"/>
    </location>
</feature>
<evidence type="ECO:0000313" key="18">
    <source>
        <dbReference type="EMBL" id="OMO88696.1"/>
    </source>
</evidence>
<dbReference type="PIRSF" id="PIRSF001060">
    <property type="entry name" value="Endochitinase"/>
    <property type="match status" value="1"/>
</dbReference>